<dbReference type="PROSITE" id="PS50833">
    <property type="entry name" value="BRIX"/>
    <property type="match status" value="1"/>
</dbReference>
<feature type="domain" description="Brix" evidence="2">
    <location>
        <begin position="28"/>
        <end position="290"/>
    </location>
</feature>
<evidence type="ECO:0000313" key="4">
    <source>
        <dbReference type="Proteomes" id="UP001150925"/>
    </source>
</evidence>
<dbReference type="PANTHER" id="PTHR12661:SF5">
    <property type="entry name" value="SUPPRESSOR OF SWI4 1 HOMOLOG"/>
    <property type="match status" value="1"/>
</dbReference>
<comment type="caution">
    <text evidence="3">The sequence shown here is derived from an EMBL/GenBank/DDBJ whole genome shotgun (WGS) entry which is preliminary data.</text>
</comment>
<proteinExistence type="predicted"/>
<keyword evidence="4" id="KW-1185">Reference proteome</keyword>
<feature type="compositionally biased region" description="Basic and acidic residues" evidence="1">
    <location>
        <begin position="406"/>
        <end position="417"/>
    </location>
</feature>
<dbReference type="Pfam" id="PF04427">
    <property type="entry name" value="Brix"/>
    <property type="match status" value="1"/>
</dbReference>
<protein>
    <submittedName>
        <fullName evidence="3">rRNA-binding ribosome biosynthesis protein</fullName>
    </submittedName>
</protein>
<feature type="compositionally biased region" description="Acidic residues" evidence="1">
    <location>
        <begin position="374"/>
        <end position="405"/>
    </location>
</feature>
<reference evidence="3" key="1">
    <citation type="submission" date="2022-07" db="EMBL/GenBank/DDBJ databases">
        <title>Phylogenomic reconstructions and comparative analyses of Kickxellomycotina fungi.</title>
        <authorList>
            <person name="Reynolds N.K."/>
            <person name="Stajich J.E."/>
            <person name="Barry K."/>
            <person name="Grigoriev I.V."/>
            <person name="Crous P."/>
            <person name="Smith M.E."/>
        </authorList>
    </citation>
    <scope>NUCLEOTIDE SEQUENCE</scope>
    <source>
        <strain evidence="3">RSA 1196</strain>
    </source>
</reference>
<feature type="compositionally biased region" description="Basic and acidic residues" evidence="1">
    <location>
        <begin position="13"/>
        <end position="27"/>
    </location>
</feature>
<dbReference type="GO" id="GO:0019843">
    <property type="term" value="F:rRNA binding"/>
    <property type="evidence" value="ECO:0007669"/>
    <property type="project" value="InterPro"/>
</dbReference>
<dbReference type="Proteomes" id="UP001150925">
    <property type="component" value="Unassembled WGS sequence"/>
</dbReference>
<feature type="region of interest" description="Disordered" evidence="1">
    <location>
        <begin position="306"/>
        <end position="423"/>
    </location>
</feature>
<dbReference type="GO" id="GO:0000027">
    <property type="term" value="P:ribosomal large subunit assembly"/>
    <property type="evidence" value="ECO:0007669"/>
    <property type="project" value="TreeGrafter"/>
</dbReference>
<evidence type="ECO:0000256" key="1">
    <source>
        <dbReference type="SAM" id="MobiDB-lite"/>
    </source>
</evidence>
<organism evidence="3 4">
    <name type="scientific">Dispira parvispora</name>
    <dbReference type="NCBI Taxonomy" id="1520584"/>
    <lineage>
        <taxon>Eukaryota</taxon>
        <taxon>Fungi</taxon>
        <taxon>Fungi incertae sedis</taxon>
        <taxon>Zoopagomycota</taxon>
        <taxon>Kickxellomycotina</taxon>
        <taxon>Dimargaritomycetes</taxon>
        <taxon>Dimargaritales</taxon>
        <taxon>Dimargaritaceae</taxon>
        <taxon>Dispira</taxon>
    </lineage>
</organism>
<gene>
    <name evidence="3" type="primary">SSF1</name>
    <name evidence="3" type="ORF">IWQ62_002194</name>
</gene>
<dbReference type="OrthoDB" id="10261452at2759"/>
<sequence>MGKRKRINNTKAAKAEEEAANREHDNTPKSFVIRSGTVGKSVGALVNDFRRVMEPHTASRLKERLRNKFKDFVAMAGPLKVTHFVVFSRTDSGVNMRLARLPRGPTLTFRVHTYSLTKDVLKLSKHSHPPGAEYQTSPLVILNNFAGQDNHLRLMASAFQNMFPPIRVQNMKLSQARRVVLFNFNEETGRVEFRQYLITVKAVGVSKSIKQVINADLPSLSHLEDISEFITRGAFASESDVEDGPESTVTLAQNYVGYNNRSAQQRAIRLQEIGPRLELQLLKIEAGMCEGEVLYHQYVTKTAKEIQQQKLDRQRKRDEAAKRRLEQEANVERKKALAEEHRRKTREGGLEGMRKKRALELAQQEAEGSMADPDAADVDDLESDDSSGLEDASDWDQVDDLDPDHDDVRFARGENDTRTNILN</sequence>
<feature type="compositionally biased region" description="Basic and acidic residues" evidence="1">
    <location>
        <begin position="310"/>
        <end position="353"/>
    </location>
</feature>
<accession>A0A9W8E7E3</accession>
<dbReference type="SMART" id="SM00879">
    <property type="entry name" value="Brix"/>
    <property type="match status" value="1"/>
</dbReference>
<dbReference type="EMBL" id="JANBPY010000434">
    <property type="protein sequence ID" value="KAJ1966875.1"/>
    <property type="molecule type" value="Genomic_DNA"/>
</dbReference>
<dbReference type="GO" id="GO:0030687">
    <property type="term" value="C:preribosome, large subunit precursor"/>
    <property type="evidence" value="ECO:0007669"/>
    <property type="project" value="TreeGrafter"/>
</dbReference>
<evidence type="ECO:0000259" key="2">
    <source>
        <dbReference type="PROSITE" id="PS50833"/>
    </source>
</evidence>
<dbReference type="GO" id="GO:0006364">
    <property type="term" value="P:rRNA processing"/>
    <property type="evidence" value="ECO:0007669"/>
    <property type="project" value="InterPro"/>
</dbReference>
<dbReference type="PANTHER" id="PTHR12661">
    <property type="entry name" value="PETER PAN-RELATED"/>
    <property type="match status" value="1"/>
</dbReference>
<name>A0A9W8E7E3_9FUNG</name>
<dbReference type="AlphaFoldDB" id="A0A9W8E7E3"/>
<evidence type="ECO:0000313" key="3">
    <source>
        <dbReference type="EMBL" id="KAJ1966875.1"/>
    </source>
</evidence>
<dbReference type="InterPro" id="IPR045112">
    <property type="entry name" value="PPAN-like"/>
</dbReference>
<feature type="region of interest" description="Disordered" evidence="1">
    <location>
        <begin position="1"/>
        <end position="29"/>
    </location>
</feature>
<dbReference type="InterPro" id="IPR007109">
    <property type="entry name" value="Brix"/>
</dbReference>